<protein>
    <recommendedName>
        <fullName evidence="7">Saccharopine dehydrogenase NADP binding domain-containing protein</fullName>
    </recommendedName>
</protein>
<evidence type="ECO:0000313" key="9">
    <source>
        <dbReference type="Proteomes" id="UP000028524"/>
    </source>
</evidence>
<comment type="similarity">
    <text evidence="2">Belongs to the peroxisomal membrane protein PXMP2/4 family.</text>
</comment>
<organism evidence="8 9">
    <name type="scientific">Stachybotrys chlorohalonatus (strain IBT 40285)</name>
    <dbReference type="NCBI Taxonomy" id="1283841"/>
    <lineage>
        <taxon>Eukaryota</taxon>
        <taxon>Fungi</taxon>
        <taxon>Dikarya</taxon>
        <taxon>Ascomycota</taxon>
        <taxon>Pezizomycotina</taxon>
        <taxon>Sordariomycetes</taxon>
        <taxon>Hypocreomycetidae</taxon>
        <taxon>Hypocreales</taxon>
        <taxon>Stachybotryaceae</taxon>
        <taxon>Stachybotrys</taxon>
    </lineage>
</organism>
<evidence type="ECO:0000259" key="7">
    <source>
        <dbReference type="Pfam" id="PF03435"/>
    </source>
</evidence>
<dbReference type="OrthoDB" id="10268090at2759"/>
<dbReference type="Gene3D" id="3.40.50.720">
    <property type="entry name" value="NAD(P)-binding Rossmann-like Domain"/>
    <property type="match status" value="1"/>
</dbReference>
<dbReference type="InterPro" id="IPR005097">
    <property type="entry name" value="Sacchrp_dh_NADP-bd"/>
</dbReference>
<evidence type="ECO:0000256" key="5">
    <source>
        <dbReference type="ARBA" id="ARBA00023136"/>
    </source>
</evidence>
<dbReference type="SUPFAM" id="SSF51735">
    <property type="entry name" value="NAD(P)-binding Rossmann-fold domains"/>
    <property type="match status" value="1"/>
</dbReference>
<dbReference type="HOGENOM" id="CLU_031002_0_1_1"/>
<dbReference type="EMBL" id="KL660239">
    <property type="protein sequence ID" value="KFA67165.1"/>
    <property type="molecule type" value="Genomic_DNA"/>
</dbReference>
<evidence type="ECO:0000256" key="3">
    <source>
        <dbReference type="ARBA" id="ARBA00022692"/>
    </source>
</evidence>
<name>A0A084QT80_STAC4</name>
<gene>
    <name evidence="8" type="ORF">S40285_05242</name>
</gene>
<keyword evidence="5 6" id="KW-0472">Membrane</keyword>
<feature type="transmembrane region" description="Helical" evidence="6">
    <location>
        <begin position="501"/>
        <end position="519"/>
    </location>
</feature>
<evidence type="ECO:0000256" key="4">
    <source>
        <dbReference type="ARBA" id="ARBA00022989"/>
    </source>
</evidence>
<feature type="transmembrane region" description="Helical" evidence="6">
    <location>
        <begin position="539"/>
        <end position="560"/>
    </location>
</feature>
<sequence length="579" mass="63462">MATSKADRQYGIVLLGATGYTGRLTASVIAEQLPTNLKWAIAGRSRSKLESLAKELQEINPDRLRPAIEVVSFDSQDELDALVKRTRVCISLVLYLKVGTMVVKSCVENGTDYIDCDRGSVRAKHWIDTYHEQAKANRAALILGAGYWIGPHDLMVWTAVRELNKQTSLKTREVILTNKIDVPIDVSGGSAEDFSDALAHGTQLKMESQDPWYISPVRGAEVVKSSSIIGTRRDAHLGLLVDTALGGVDNRIFIHRTWGLLGGSQGYGPNFRYNEYDTAASTLSAILKVLQVALLNVLLSSQLLYHYVLRPTLPSTGDGPDLTVQKKVHKIGMEAVAIADGDATKRAATSFEFPGGTYYMTAVCMAHGAASLLYSRKLEGGHEGGLLTTACLGQDLVDRLTAAGAKFETKMVYNAKLAARPLFTSSVTTGVLFATGDVTAQQLVERRGAKAHDLTRTGRMALYGGCVFGPVATTWFGLLSLKVVMRNKRIEMLSRVACDQLLFAPVMIGVFLGSMATMEGQSAQKRLEKTWWSALKTNWMIWPFVQMINFSYVPLAYRVLFANVISIGWNSYLSWVNSK</sequence>
<evidence type="ECO:0000313" key="8">
    <source>
        <dbReference type="EMBL" id="KFA67165.1"/>
    </source>
</evidence>
<evidence type="ECO:0000256" key="1">
    <source>
        <dbReference type="ARBA" id="ARBA00004141"/>
    </source>
</evidence>
<dbReference type="GO" id="GO:0005739">
    <property type="term" value="C:mitochondrion"/>
    <property type="evidence" value="ECO:0007669"/>
    <property type="project" value="TreeGrafter"/>
</dbReference>
<dbReference type="AlphaFoldDB" id="A0A084QT80"/>
<dbReference type="InParanoid" id="A0A084QT80"/>
<dbReference type="InterPro" id="IPR007248">
    <property type="entry name" value="Mpv17_PMP22"/>
</dbReference>
<evidence type="ECO:0000256" key="6">
    <source>
        <dbReference type="SAM" id="Phobius"/>
    </source>
</evidence>
<dbReference type="Pfam" id="PF03435">
    <property type="entry name" value="Sacchrp_dh_NADP"/>
    <property type="match status" value="1"/>
</dbReference>
<dbReference type="OMA" id="VEWKATV"/>
<dbReference type="STRING" id="1283841.A0A084QT80"/>
<dbReference type="Pfam" id="PF04117">
    <property type="entry name" value="Mpv17_PMP22"/>
    <property type="match status" value="1"/>
</dbReference>
<evidence type="ECO:0000256" key="2">
    <source>
        <dbReference type="ARBA" id="ARBA00006824"/>
    </source>
</evidence>
<keyword evidence="9" id="KW-1185">Reference proteome</keyword>
<feature type="domain" description="Saccharopine dehydrogenase NADP binding" evidence="7">
    <location>
        <begin position="12"/>
        <end position="138"/>
    </location>
</feature>
<accession>A0A084QT80</accession>
<reference evidence="8 9" key="1">
    <citation type="journal article" date="2014" name="BMC Genomics">
        <title>Comparative genome sequencing reveals chemotype-specific gene clusters in the toxigenic black mold Stachybotrys.</title>
        <authorList>
            <person name="Semeiks J."/>
            <person name="Borek D."/>
            <person name="Otwinowski Z."/>
            <person name="Grishin N.V."/>
        </authorList>
    </citation>
    <scope>NUCLEOTIDE SEQUENCE [LARGE SCALE GENOMIC DNA]</scope>
    <source>
        <strain evidence="8 9">IBT 40285</strain>
    </source>
</reference>
<dbReference type="PANTHER" id="PTHR11266:SF17">
    <property type="entry name" value="PROTEIN MPV17"/>
    <property type="match status" value="1"/>
</dbReference>
<proteinExistence type="inferred from homology"/>
<feature type="transmembrane region" description="Helical" evidence="6">
    <location>
        <begin position="460"/>
        <end position="481"/>
    </location>
</feature>
<keyword evidence="4 6" id="KW-1133">Transmembrane helix</keyword>
<dbReference type="InterPro" id="IPR036291">
    <property type="entry name" value="NAD(P)-bd_dom_sf"/>
</dbReference>
<keyword evidence="3 6" id="KW-0812">Transmembrane</keyword>
<dbReference type="PANTHER" id="PTHR11266">
    <property type="entry name" value="PEROXISOMAL MEMBRANE PROTEIN 2, PXMP2 MPV17"/>
    <property type="match status" value="1"/>
</dbReference>
<dbReference type="Proteomes" id="UP000028524">
    <property type="component" value="Unassembled WGS sequence"/>
</dbReference>
<dbReference type="GO" id="GO:0016020">
    <property type="term" value="C:membrane"/>
    <property type="evidence" value="ECO:0007669"/>
    <property type="project" value="UniProtKB-SubCell"/>
</dbReference>
<comment type="subcellular location">
    <subcellularLocation>
        <location evidence="1">Membrane</location>
        <topology evidence="1">Multi-pass membrane protein</topology>
    </subcellularLocation>
</comment>